<gene>
    <name evidence="2" type="ORF">HD596_008517</name>
</gene>
<evidence type="ECO:0000313" key="3">
    <source>
        <dbReference type="Proteomes" id="UP000579153"/>
    </source>
</evidence>
<name>A0A7W9GDT7_9ACTN</name>
<dbReference type="EMBL" id="JACHMB010000001">
    <property type="protein sequence ID" value="MBB5781761.1"/>
    <property type="molecule type" value="Genomic_DNA"/>
</dbReference>
<organism evidence="2 3">
    <name type="scientific">Nonomuraea jabiensis</name>
    <dbReference type="NCBI Taxonomy" id="882448"/>
    <lineage>
        <taxon>Bacteria</taxon>
        <taxon>Bacillati</taxon>
        <taxon>Actinomycetota</taxon>
        <taxon>Actinomycetes</taxon>
        <taxon>Streptosporangiales</taxon>
        <taxon>Streptosporangiaceae</taxon>
        <taxon>Nonomuraea</taxon>
    </lineage>
</organism>
<comment type="caution">
    <text evidence="2">The sequence shown here is derived from an EMBL/GenBank/DDBJ whole genome shotgun (WGS) entry which is preliminary data.</text>
</comment>
<protein>
    <submittedName>
        <fullName evidence="2">Uncharacterized protein</fullName>
    </submittedName>
</protein>
<proteinExistence type="predicted"/>
<sequence length="117" mass="12872">MALRGKYVTADLSVCLRTVQVALCARLHAYVGSGRIRLVTGFRLDADFTKQLITTGVDMFLTYYRVKPLDQDITPPLRASRPRCGPESSARRRRPASRAAFFSSGALEAARPRAGKG</sequence>
<dbReference type="AlphaFoldDB" id="A0A7W9GDT7"/>
<keyword evidence="3" id="KW-1185">Reference proteome</keyword>
<feature type="compositionally biased region" description="Low complexity" evidence="1">
    <location>
        <begin position="97"/>
        <end position="106"/>
    </location>
</feature>
<reference evidence="2 3" key="1">
    <citation type="submission" date="2020-08" db="EMBL/GenBank/DDBJ databases">
        <title>Sequencing the genomes of 1000 actinobacteria strains.</title>
        <authorList>
            <person name="Klenk H.-P."/>
        </authorList>
    </citation>
    <scope>NUCLEOTIDE SEQUENCE [LARGE SCALE GENOMIC DNA]</scope>
    <source>
        <strain evidence="2 3">DSM 45507</strain>
    </source>
</reference>
<evidence type="ECO:0000256" key="1">
    <source>
        <dbReference type="SAM" id="MobiDB-lite"/>
    </source>
</evidence>
<evidence type="ECO:0000313" key="2">
    <source>
        <dbReference type="EMBL" id="MBB5781761.1"/>
    </source>
</evidence>
<feature type="region of interest" description="Disordered" evidence="1">
    <location>
        <begin position="74"/>
        <end position="117"/>
    </location>
</feature>
<dbReference type="Proteomes" id="UP000579153">
    <property type="component" value="Unassembled WGS sequence"/>
</dbReference>
<accession>A0A7W9GDT7</accession>